<comment type="caution">
    <text evidence="1">The sequence shown here is derived from an EMBL/GenBank/DDBJ whole genome shotgun (WGS) entry which is preliminary data.</text>
</comment>
<gene>
    <name evidence="1" type="ORF">LCGC14_1315740</name>
</gene>
<name>A0A0F9NNG3_9ZZZZ</name>
<evidence type="ECO:0000313" key="1">
    <source>
        <dbReference type="EMBL" id="KKM82822.1"/>
    </source>
</evidence>
<sequence length="54" mass="6247">MNNEHTLIDEEGNSWNIKLKIENNKLYAIWDGVDYFGGNVGNGWLCSYNIKEII</sequence>
<accession>A0A0F9NNG3</accession>
<protein>
    <submittedName>
        <fullName evidence="1">Uncharacterized protein</fullName>
    </submittedName>
</protein>
<proteinExistence type="predicted"/>
<reference evidence="1" key="1">
    <citation type="journal article" date="2015" name="Nature">
        <title>Complex archaea that bridge the gap between prokaryotes and eukaryotes.</title>
        <authorList>
            <person name="Spang A."/>
            <person name="Saw J.H."/>
            <person name="Jorgensen S.L."/>
            <person name="Zaremba-Niedzwiedzka K."/>
            <person name="Martijn J."/>
            <person name="Lind A.E."/>
            <person name="van Eijk R."/>
            <person name="Schleper C."/>
            <person name="Guy L."/>
            <person name="Ettema T.J."/>
        </authorList>
    </citation>
    <scope>NUCLEOTIDE SEQUENCE</scope>
</reference>
<organism evidence="1">
    <name type="scientific">marine sediment metagenome</name>
    <dbReference type="NCBI Taxonomy" id="412755"/>
    <lineage>
        <taxon>unclassified sequences</taxon>
        <taxon>metagenomes</taxon>
        <taxon>ecological metagenomes</taxon>
    </lineage>
</organism>
<dbReference type="EMBL" id="LAZR01007803">
    <property type="protein sequence ID" value="KKM82822.1"/>
    <property type="molecule type" value="Genomic_DNA"/>
</dbReference>
<dbReference type="AlphaFoldDB" id="A0A0F9NNG3"/>